<dbReference type="InterPro" id="IPR008201">
    <property type="entry name" value="HepT-like"/>
</dbReference>
<dbReference type="NCBIfam" id="NF047751">
    <property type="entry name" value="HepT_toxin"/>
    <property type="match status" value="1"/>
</dbReference>
<keyword evidence="6" id="KW-1185">Reference proteome</keyword>
<keyword evidence="3" id="KW-0378">Hydrolase</keyword>
<dbReference type="EMBL" id="AAOF01000001">
    <property type="protein sequence ID" value="EAR23455.1"/>
    <property type="molecule type" value="Genomic_DNA"/>
</dbReference>
<dbReference type="InterPro" id="IPR037038">
    <property type="entry name" value="HepT-like_sf"/>
</dbReference>
<accession>A4BMB7</accession>
<dbReference type="GO" id="GO:0110001">
    <property type="term" value="C:toxin-antitoxin complex"/>
    <property type="evidence" value="ECO:0007669"/>
    <property type="project" value="InterPro"/>
</dbReference>
<comment type="similarity">
    <text evidence="4">Belongs to the HepT RNase toxin family.</text>
</comment>
<evidence type="ECO:0000313" key="5">
    <source>
        <dbReference type="EMBL" id="EAR23455.1"/>
    </source>
</evidence>
<name>A4BMB7_9GAMM</name>
<evidence type="ECO:0000256" key="1">
    <source>
        <dbReference type="ARBA" id="ARBA00022649"/>
    </source>
</evidence>
<reference evidence="5 6" key="1">
    <citation type="submission" date="2006-02" db="EMBL/GenBank/DDBJ databases">
        <authorList>
            <person name="Waterbury J."/>
            <person name="Ferriera S."/>
            <person name="Johnson J."/>
            <person name="Kravitz S."/>
            <person name="Halpern A."/>
            <person name="Remington K."/>
            <person name="Beeson K."/>
            <person name="Tran B."/>
            <person name="Rogers Y.-H."/>
            <person name="Friedman R."/>
            <person name="Venter J.C."/>
        </authorList>
    </citation>
    <scope>NUCLEOTIDE SEQUENCE [LARGE SCALE GENOMIC DNA]</scope>
    <source>
        <strain evidence="5 6">Nb-231</strain>
    </source>
</reference>
<dbReference type="Proteomes" id="UP000003374">
    <property type="component" value="Unassembled WGS sequence"/>
</dbReference>
<dbReference type="eggNOG" id="COG2445">
    <property type="taxonomic scope" value="Bacteria"/>
</dbReference>
<organism evidence="5 6">
    <name type="scientific">Nitrococcus mobilis Nb-231</name>
    <dbReference type="NCBI Taxonomy" id="314278"/>
    <lineage>
        <taxon>Bacteria</taxon>
        <taxon>Pseudomonadati</taxon>
        <taxon>Pseudomonadota</taxon>
        <taxon>Gammaproteobacteria</taxon>
        <taxon>Chromatiales</taxon>
        <taxon>Ectothiorhodospiraceae</taxon>
        <taxon>Nitrococcus</taxon>
    </lineage>
</organism>
<keyword evidence="1" id="KW-1277">Toxin-antitoxin system</keyword>
<dbReference type="STRING" id="314278.NB231_16583"/>
<protein>
    <submittedName>
        <fullName evidence="5">Uncharacterized protein</fullName>
    </submittedName>
</protein>
<comment type="caution">
    <text evidence="5">The sequence shown here is derived from an EMBL/GenBank/DDBJ whole genome shotgun (WGS) entry which is preliminary data.</text>
</comment>
<dbReference type="RefSeq" id="WP_005004757.1">
    <property type="nucleotide sequence ID" value="NZ_CH672427.1"/>
</dbReference>
<dbReference type="GO" id="GO:0004540">
    <property type="term" value="F:RNA nuclease activity"/>
    <property type="evidence" value="ECO:0007669"/>
    <property type="project" value="InterPro"/>
</dbReference>
<sequence length="106" mass="12196">MADDIILNKAANIERCLARVSEEYVGHAAELETNFTRQDAIVLNLLRACETRMDLAMHVVRIKRLGIPQTSRDAFDLLYRATVIDQPLAERMKRMDGFHNRCPDPR</sequence>
<dbReference type="OrthoDB" id="9796612at2"/>
<evidence type="ECO:0000256" key="2">
    <source>
        <dbReference type="ARBA" id="ARBA00022722"/>
    </source>
</evidence>
<gene>
    <name evidence="5" type="ORF">NB231_16583</name>
</gene>
<dbReference type="GO" id="GO:0016787">
    <property type="term" value="F:hydrolase activity"/>
    <property type="evidence" value="ECO:0007669"/>
    <property type="project" value="UniProtKB-KW"/>
</dbReference>
<dbReference type="AlphaFoldDB" id="A4BMB7"/>
<dbReference type="HOGENOM" id="CLU_142825_1_1_6"/>
<evidence type="ECO:0000256" key="4">
    <source>
        <dbReference type="ARBA" id="ARBA00024207"/>
    </source>
</evidence>
<evidence type="ECO:0000256" key="3">
    <source>
        <dbReference type="ARBA" id="ARBA00022801"/>
    </source>
</evidence>
<dbReference type="Pfam" id="PF01934">
    <property type="entry name" value="HepT-like"/>
    <property type="match status" value="1"/>
</dbReference>
<keyword evidence="2" id="KW-0540">Nuclease</keyword>
<proteinExistence type="inferred from homology"/>
<evidence type="ECO:0000313" key="6">
    <source>
        <dbReference type="Proteomes" id="UP000003374"/>
    </source>
</evidence>
<dbReference type="Gene3D" id="1.20.120.580">
    <property type="entry name" value="bsu32300-like"/>
    <property type="match status" value="1"/>
</dbReference>